<dbReference type="Gene3D" id="3.10.580.10">
    <property type="entry name" value="CBS-domain"/>
    <property type="match status" value="1"/>
</dbReference>
<feature type="domain" description="CBS" evidence="3">
    <location>
        <begin position="154"/>
        <end position="211"/>
    </location>
</feature>
<evidence type="ECO:0000256" key="2">
    <source>
        <dbReference type="PROSITE-ProRule" id="PRU00703"/>
    </source>
</evidence>
<dbReference type="EMBL" id="NVVJ01000006">
    <property type="protein sequence ID" value="PCJ27475.1"/>
    <property type="molecule type" value="Genomic_DNA"/>
</dbReference>
<dbReference type="Pfam" id="PF00571">
    <property type="entry name" value="CBS"/>
    <property type="match status" value="2"/>
</dbReference>
<evidence type="ECO:0000313" key="4">
    <source>
        <dbReference type="EMBL" id="PCJ27475.1"/>
    </source>
</evidence>
<evidence type="ECO:0000313" key="5">
    <source>
        <dbReference type="Proteomes" id="UP000218327"/>
    </source>
</evidence>
<accession>A0A2A5B7M0</accession>
<proteinExistence type="predicted"/>
<dbReference type="PROSITE" id="PS51371">
    <property type="entry name" value="CBS"/>
    <property type="match status" value="2"/>
</dbReference>
<dbReference type="PANTHER" id="PTHR43080">
    <property type="entry name" value="CBS DOMAIN-CONTAINING PROTEIN CBSX3, MITOCHONDRIAL"/>
    <property type="match status" value="1"/>
</dbReference>
<feature type="domain" description="CBS" evidence="3">
    <location>
        <begin position="89"/>
        <end position="145"/>
    </location>
</feature>
<name>A0A2A5B7M0_9GAMM</name>
<dbReference type="SMART" id="SM00116">
    <property type="entry name" value="CBS"/>
    <property type="match status" value="2"/>
</dbReference>
<dbReference type="InterPro" id="IPR046342">
    <property type="entry name" value="CBS_dom_sf"/>
</dbReference>
<dbReference type="CDD" id="cd02205">
    <property type="entry name" value="CBS_pair_SF"/>
    <property type="match status" value="1"/>
</dbReference>
<dbReference type="InterPro" id="IPR051257">
    <property type="entry name" value="Diverse_CBS-Domain"/>
</dbReference>
<dbReference type="SUPFAM" id="SSF54631">
    <property type="entry name" value="CBS-domain pair"/>
    <property type="match status" value="1"/>
</dbReference>
<keyword evidence="1 2" id="KW-0129">CBS domain</keyword>
<comment type="caution">
    <text evidence="4">The sequence shown here is derived from an EMBL/GenBank/DDBJ whole genome shotgun (WGS) entry which is preliminary data.</text>
</comment>
<dbReference type="Proteomes" id="UP000218327">
    <property type="component" value="Unassembled WGS sequence"/>
</dbReference>
<dbReference type="PANTHER" id="PTHR43080:SF2">
    <property type="entry name" value="CBS DOMAIN-CONTAINING PROTEIN"/>
    <property type="match status" value="1"/>
</dbReference>
<gene>
    <name evidence="4" type="ORF">COA96_02965</name>
</gene>
<evidence type="ECO:0000256" key="1">
    <source>
        <dbReference type="ARBA" id="ARBA00023122"/>
    </source>
</evidence>
<dbReference type="AlphaFoldDB" id="A0A2A5B7M0"/>
<dbReference type="InterPro" id="IPR000644">
    <property type="entry name" value="CBS_dom"/>
</dbReference>
<reference evidence="5" key="1">
    <citation type="submission" date="2017-08" db="EMBL/GenBank/DDBJ databases">
        <title>A dynamic microbial community with high functional redundancy inhabits the cold, oxic subseafloor aquifer.</title>
        <authorList>
            <person name="Tully B.J."/>
            <person name="Wheat C.G."/>
            <person name="Glazer B.T."/>
            <person name="Huber J.A."/>
        </authorList>
    </citation>
    <scope>NUCLEOTIDE SEQUENCE [LARGE SCALE GENOMIC DNA]</scope>
</reference>
<organism evidence="4 5">
    <name type="scientific">SAR86 cluster bacterium</name>
    <dbReference type="NCBI Taxonomy" id="2030880"/>
    <lineage>
        <taxon>Bacteria</taxon>
        <taxon>Pseudomonadati</taxon>
        <taxon>Pseudomonadota</taxon>
        <taxon>Gammaproteobacteria</taxon>
        <taxon>SAR86 cluster</taxon>
    </lineage>
</organism>
<evidence type="ECO:0000259" key="3">
    <source>
        <dbReference type="PROSITE" id="PS51371"/>
    </source>
</evidence>
<sequence>MCIKFGTILSSHSAPDVPAVADIGQFLRAKMLQIVGLLGEGTRSRQRKQECTNTIYSKYWFSKTFYLSYVLLKIILKEIHMQVYIKDIMQSEVTMVSCESTVEQSETLMLNTSRRCVPVVDKYFHCVGMLSNSDILRVRNAKKDVSSTYVRDVMNRDIVSVSPHCSVDDAMELMIDCGVHHVFVISNKQVCGIVSVIDIIQVDRARTFNAFADSESYVPAG</sequence>
<protein>
    <recommendedName>
        <fullName evidence="3">CBS domain-containing protein</fullName>
    </recommendedName>
</protein>